<feature type="compositionally biased region" description="Basic and acidic residues" evidence="1">
    <location>
        <begin position="141"/>
        <end position="154"/>
    </location>
</feature>
<evidence type="ECO:0000256" key="1">
    <source>
        <dbReference type="SAM" id="MobiDB-lite"/>
    </source>
</evidence>
<proteinExistence type="predicted"/>
<sequence>MEECSATVVIQEAPKFDYNEKQQVQGVGVGDKCVVIHTDETDGSTDIAIFKLELEDCVENSTDKTQLCFNLNKEAGDLMCNLVPPSRDPVQGLHHTTFHTGSHTRGNQLSLENVVSKEKGESEANPDHTTEERPGKRKNSKEKAQEALHRPRPS</sequence>
<dbReference type="EMBL" id="JAWZYT010000120">
    <property type="protein sequence ID" value="KAK4327841.1"/>
    <property type="molecule type" value="Genomic_DNA"/>
</dbReference>
<protein>
    <submittedName>
        <fullName evidence="2">Uncharacterized protein</fullName>
    </submittedName>
</protein>
<keyword evidence="4" id="KW-1185">Reference proteome</keyword>
<dbReference type="Proteomes" id="UP001292094">
    <property type="component" value="Unassembled WGS sequence"/>
</dbReference>
<comment type="caution">
    <text evidence="2">The sequence shown here is derived from an EMBL/GenBank/DDBJ whole genome shotgun (WGS) entry which is preliminary data.</text>
</comment>
<accession>A0AAE1TYY6</accession>
<evidence type="ECO:0000313" key="2">
    <source>
        <dbReference type="EMBL" id="KAK4302496.1"/>
    </source>
</evidence>
<dbReference type="AlphaFoldDB" id="A0AAE1TYY6"/>
<feature type="region of interest" description="Disordered" evidence="1">
    <location>
        <begin position="86"/>
        <end position="154"/>
    </location>
</feature>
<gene>
    <name evidence="3" type="ORF">Pmani_001713</name>
    <name evidence="2" type="ORF">Pmani_025424</name>
</gene>
<dbReference type="EMBL" id="JAWZYT010002720">
    <property type="protein sequence ID" value="KAK4302496.1"/>
    <property type="molecule type" value="Genomic_DNA"/>
</dbReference>
<evidence type="ECO:0000313" key="4">
    <source>
        <dbReference type="Proteomes" id="UP001292094"/>
    </source>
</evidence>
<feature type="compositionally biased region" description="Basic and acidic residues" evidence="1">
    <location>
        <begin position="115"/>
        <end position="134"/>
    </location>
</feature>
<feature type="compositionally biased region" description="Polar residues" evidence="1">
    <location>
        <begin position="98"/>
        <end position="113"/>
    </location>
</feature>
<organism evidence="2 4">
    <name type="scientific">Petrolisthes manimaculis</name>
    <dbReference type="NCBI Taxonomy" id="1843537"/>
    <lineage>
        <taxon>Eukaryota</taxon>
        <taxon>Metazoa</taxon>
        <taxon>Ecdysozoa</taxon>
        <taxon>Arthropoda</taxon>
        <taxon>Crustacea</taxon>
        <taxon>Multicrustacea</taxon>
        <taxon>Malacostraca</taxon>
        <taxon>Eumalacostraca</taxon>
        <taxon>Eucarida</taxon>
        <taxon>Decapoda</taxon>
        <taxon>Pleocyemata</taxon>
        <taxon>Anomura</taxon>
        <taxon>Galatheoidea</taxon>
        <taxon>Porcellanidae</taxon>
        <taxon>Petrolisthes</taxon>
    </lineage>
</organism>
<evidence type="ECO:0000313" key="3">
    <source>
        <dbReference type="EMBL" id="KAK4327841.1"/>
    </source>
</evidence>
<reference evidence="2" key="1">
    <citation type="submission" date="2023-11" db="EMBL/GenBank/DDBJ databases">
        <title>Genome assemblies of two species of porcelain crab, Petrolisthes cinctipes and Petrolisthes manimaculis (Anomura: Porcellanidae).</title>
        <authorList>
            <person name="Angst P."/>
        </authorList>
    </citation>
    <scope>NUCLEOTIDE SEQUENCE</scope>
    <source>
        <strain evidence="2">PB745_02</strain>
        <tissue evidence="2">Gill</tissue>
    </source>
</reference>
<name>A0AAE1TYY6_9EUCA</name>